<comment type="caution">
    <text evidence="3">The sequence shown here is derived from an EMBL/GenBank/DDBJ whole genome shotgun (WGS) entry which is preliminary data.</text>
</comment>
<feature type="compositionally biased region" description="Low complexity" evidence="1">
    <location>
        <begin position="421"/>
        <end position="451"/>
    </location>
</feature>
<dbReference type="SUPFAM" id="SSF50494">
    <property type="entry name" value="Trypsin-like serine proteases"/>
    <property type="match status" value="1"/>
</dbReference>
<protein>
    <recommendedName>
        <fullName evidence="2">Peptidase S1 domain-containing protein</fullName>
    </recommendedName>
</protein>
<evidence type="ECO:0000259" key="2">
    <source>
        <dbReference type="PROSITE" id="PS50240"/>
    </source>
</evidence>
<dbReference type="InterPro" id="IPR009003">
    <property type="entry name" value="Peptidase_S1_PA"/>
</dbReference>
<reference evidence="3" key="1">
    <citation type="submission" date="2022-07" db="EMBL/GenBank/DDBJ databases">
        <title>Phylogenomic reconstructions and comparative analyses of Kickxellomycotina fungi.</title>
        <authorList>
            <person name="Reynolds N.K."/>
            <person name="Stajich J.E."/>
            <person name="Barry K."/>
            <person name="Grigoriev I.V."/>
            <person name="Crous P."/>
            <person name="Smith M.E."/>
        </authorList>
    </citation>
    <scope>NUCLEOTIDE SEQUENCE</scope>
    <source>
        <strain evidence="3">BCRC 34882</strain>
    </source>
</reference>
<sequence>MTSTEKTRRSVAAGIQSSISVYPDGVLVIDSQQTSCMVALINENYGFVAANCLAAGGTSSIPISRLKIVINGLQSSGLISVSAATIHPSYNSTTLANNIAVLGFDLTGRQTTGSSNSQGNTRTAYSALSAQNMCLVRRTLTNVSSPQWNPVQIVGVSSITEDVCQIGSPIYAANTNDFICNHQVAPVGNGLAPCSLPLGLAYTEITPNSAMPSAIFSHSVVFGDGLCSKTKKAHYYILLNNYLAWGAATIQDDNADDKTGRSAQKGAGYSMAPAANIVPVIQTYGGNLYTQTSAPAPTSTTLTYSSNSGANTGCSTSSSMTQYVTYITTSTSCDPVPSTGATNIPTNGNGSGSGNGSDGDSNLSNCDNSDDSDDSDDDSDDDPFSGITNISIIQTSDYTAVVTRGSSGNPFSGIINISTISTTGNSGDSDADTGSDAGSTSTGTAASNDTGISENDSTTELGGSSFDLDMSDGTGDLDSSVSPTNSAEASNVAKSSGGISRTTAILIAVLVPLSLNQAIPERASDSSCESVSTPTECATNSRAVAAINNAITKYGVIQRGEIVALVSLMAYESGKWQYNTNHYPGRAGQGTRAMLMFNFIQEYATQLHGSSASTILAAGAVTDQVMNNVRALVLDDNDSFGSAFWYLVSKAAQYHNSSSRLRDGDANDFQDYVVNGVGAGWDSERLTIWQAVNRALSS</sequence>
<keyword evidence="4" id="KW-1185">Reference proteome</keyword>
<organism evidence="3 4">
    <name type="scientific">Coemansia umbellata</name>
    <dbReference type="NCBI Taxonomy" id="1424467"/>
    <lineage>
        <taxon>Eukaryota</taxon>
        <taxon>Fungi</taxon>
        <taxon>Fungi incertae sedis</taxon>
        <taxon>Zoopagomycota</taxon>
        <taxon>Kickxellomycotina</taxon>
        <taxon>Kickxellomycetes</taxon>
        <taxon>Kickxellales</taxon>
        <taxon>Kickxellaceae</taxon>
        <taxon>Coemansia</taxon>
    </lineage>
</organism>
<dbReference type="InterPro" id="IPR043504">
    <property type="entry name" value="Peptidase_S1_PA_chymotrypsin"/>
</dbReference>
<feature type="compositionally biased region" description="Polar residues" evidence="1">
    <location>
        <begin position="477"/>
        <end position="494"/>
    </location>
</feature>
<evidence type="ECO:0000256" key="1">
    <source>
        <dbReference type="SAM" id="MobiDB-lite"/>
    </source>
</evidence>
<feature type="region of interest" description="Disordered" evidence="1">
    <location>
        <begin position="333"/>
        <end position="388"/>
    </location>
</feature>
<feature type="compositionally biased region" description="Polar residues" evidence="1">
    <location>
        <begin position="333"/>
        <end position="346"/>
    </location>
</feature>
<accession>A0ABQ8PFB4</accession>
<dbReference type="InterPro" id="IPR001254">
    <property type="entry name" value="Trypsin_dom"/>
</dbReference>
<evidence type="ECO:0000313" key="3">
    <source>
        <dbReference type="EMBL" id="KAJ1988022.1"/>
    </source>
</evidence>
<proteinExistence type="predicted"/>
<feature type="region of interest" description="Disordered" evidence="1">
    <location>
        <begin position="421"/>
        <end position="494"/>
    </location>
</feature>
<evidence type="ECO:0000313" key="4">
    <source>
        <dbReference type="Proteomes" id="UP001151295"/>
    </source>
</evidence>
<name>A0ABQ8PFB4_9FUNG</name>
<feature type="compositionally biased region" description="Low complexity" evidence="1">
    <location>
        <begin position="358"/>
        <end position="367"/>
    </location>
</feature>
<feature type="compositionally biased region" description="Acidic residues" evidence="1">
    <location>
        <begin position="368"/>
        <end position="383"/>
    </location>
</feature>
<dbReference type="Proteomes" id="UP001151295">
    <property type="component" value="Unassembled WGS sequence"/>
</dbReference>
<gene>
    <name evidence="3" type="ORF">EDC05_005536</name>
</gene>
<feature type="compositionally biased region" description="Polar residues" evidence="1">
    <location>
        <begin position="452"/>
        <end position="462"/>
    </location>
</feature>
<dbReference type="PROSITE" id="PS50240">
    <property type="entry name" value="TRYPSIN_DOM"/>
    <property type="match status" value="1"/>
</dbReference>
<feature type="domain" description="Peptidase S1" evidence="2">
    <location>
        <begin position="11"/>
        <end position="251"/>
    </location>
</feature>
<dbReference type="EMBL" id="JANBQD010000108">
    <property type="protein sequence ID" value="KAJ1988022.1"/>
    <property type="molecule type" value="Genomic_DNA"/>
</dbReference>
<dbReference type="Gene3D" id="2.40.10.10">
    <property type="entry name" value="Trypsin-like serine proteases"/>
    <property type="match status" value="2"/>
</dbReference>